<protein>
    <submittedName>
        <fullName evidence="1">Uncharacterized protein</fullName>
    </submittedName>
</protein>
<evidence type="ECO:0000313" key="1">
    <source>
        <dbReference type="EMBL" id="KAK2943352.1"/>
    </source>
</evidence>
<gene>
    <name evidence="1" type="ORF">BLNAU_21715</name>
</gene>
<proteinExistence type="predicted"/>
<evidence type="ECO:0000313" key="2">
    <source>
        <dbReference type="Proteomes" id="UP001281761"/>
    </source>
</evidence>
<sequence>MCLIQSVLELVYSPNQNLNAAALKTLVFLLDRGPFKHYHSLVKSDLIKNPMKIFNPVSPSLNDCDPVHLHLTEILVNSLTLQQEGTLIELNMDGTNAKAAVFEMGLISVLLEISLSYQPTMNFVHDLPVALPIQGQSIVARGSQKDRQQFPHLEYKDGFIHT</sequence>
<comment type="caution">
    <text evidence="1">The sequence shown here is derived from an EMBL/GenBank/DDBJ whole genome shotgun (WGS) entry which is preliminary data.</text>
</comment>
<organism evidence="1 2">
    <name type="scientific">Blattamonas nauphoetae</name>
    <dbReference type="NCBI Taxonomy" id="2049346"/>
    <lineage>
        <taxon>Eukaryota</taxon>
        <taxon>Metamonada</taxon>
        <taxon>Preaxostyla</taxon>
        <taxon>Oxymonadida</taxon>
        <taxon>Blattamonas</taxon>
    </lineage>
</organism>
<dbReference type="EMBL" id="JARBJD010000350">
    <property type="protein sequence ID" value="KAK2943352.1"/>
    <property type="molecule type" value="Genomic_DNA"/>
</dbReference>
<keyword evidence="2" id="KW-1185">Reference proteome</keyword>
<dbReference type="Proteomes" id="UP001281761">
    <property type="component" value="Unassembled WGS sequence"/>
</dbReference>
<reference evidence="1 2" key="1">
    <citation type="journal article" date="2022" name="bioRxiv">
        <title>Genomics of Preaxostyla Flagellates Illuminates Evolutionary Transitions and the Path Towards Mitochondrial Loss.</title>
        <authorList>
            <person name="Novak L.V.F."/>
            <person name="Treitli S.C."/>
            <person name="Pyrih J."/>
            <person name="Halakuc P."/>
            <person name="Pipaliya S.V."/>
            <person name="Vacek V."/>
            <person name="Brzon O."/>
            <person name="Soukal P."/>
            <person name="Eme L."/>
            <person name="Dacks J.B."/>
            <person name="Karnkowska A."/>
            <person name="Elias M."/>
            <person name="Hampl V."/>
        </authorList>
    </citation>
    <scope>NUCLEOTIDE SEQUENCE [LARGE SCALE GENOMIC DNA]</scope>
    <source>
        <strain evidence="1">NAU3</strain>
        <tissue evidence="1">Gut</tissue>
    </source>
</reference>
<accession>A0ABQ9WV25</accession>
<name>A0ABQ9WV25_9EUKA</name>